<organism evidence="1 2">
    <name type="scientific">Phormidium yuhuli AB48</name>
    <dbReference type="NCBI Taxonomy" id="2940671"/>
    <lineage>
        <taxon>Bacteria</taxon>
        <taxon>Bacillati</taxon>
        <taxon>Cyanobacteriota</taxon>
        <taxon>Cyanophyceae</taxon>
        <taxon>Oscillatoriophycideae</taxon>
        <taxon>Oscillatoriales</taxon>
        <taxon>Oscillatoriaceae</taxon>
        <taxon>Phormidium</taxon>
        <taxon>Phormidium yuhuli</taxon>
    </lineage>
</organism>
<accession>A0ABY5AU98</accession>
<gene>
    <name evidence="1" type="ORF">NEA10_06930</name>
</gene>
<evidence type="ECO:0000313" key="2">
    <source>
        <dbReference type="Proteomes" id="UP001056708"/>
    </source>
</evidence>
<dbReference type="RefSeq" id="WP_252664603.1">
    <property type="nucleotide sequence ID" value="NZ_CP098611.1"/>
</dbReference>
<proteinExistence type="predicted"/>
<name>A0ABY5AU98_9CYAN</name>
<protein>
    <submittedName>
        <fullName evidence="1">Uncharacterized protein</fullName>
    </submittedName>
</protein>
<evidence type="ECO:0000313" key="1">
    <source>
        <dbReference type="EMBL" id="USR92446.1"/>
    </source>
</evidence>
<dbReference type="Proteomes" id="UP001056708">
    <property type="component" value="Chromosome"/>
</dbReference>
<keyword evidence="2" id="KW-1185">Reference proteome</keyword>
<dbReference type="EMBL" id="CP098611">
    <property type="protein sequence ID" value="USR92446.1"/>
    <property type="molecule type" value="Genomic_DNA"/>
</dbReference>
<sequence>MNKTDILSQLEGTTIEERILIIEAILQTVKHDMCVSSSPPLDSEDKPLRGQVIRYDEPYEPVAYE</sequence>
<reference evidence="1" key="1">
    <citation type="submission" date="2022-06" db="EMBL/GenBank/DDBJ databases">
        <title>Genome sequence of Phormidium yuhuli AB48 isolated from an industrial photobioreactor environment.</title>
        <authorList>
            <person name="Qiu Y."/>
            <person name="Noonan A.J.C."/>
            <person name="Dofher K."/>
            <person name="Koch M."/>
            <person name="Kieft B."/>
            <person name="Lin X."/>
            <person name="Ziels R.M."/>
            <person name="Hallam S.J."/>
        </authorList>
    </citation>
    <scope>NUCLEOTIDE SEQUENCE</scope>
    <source>
        <strain evidence="1">AB48</strain>
    </source>
</reference>